<evidence type="ECO:0000313" key="3">
    <source>
        <dbReference type="EMBL" id="KAK0667494.1"/>
    </source>
</evidence>
<dbReference type="Gene3D" id="1.10.510.10">
    <property type="entry name" value="Transferase(Phosphotransferase) domain 1"/>
    <property type="match status" value="1"/>
</dbReference>
<dbReference type="PROSITE" id="PS00108">
    <property type="entry name" value="PROTEIN_KINASE_ST"/>
    <property type="match status" value="1"/>
</dbReference>
<evidence type="ECO:0000259" key="2">
    <source>
        <dbReference type="PROSITE" id="PS50011"/>
    </source>
</evidence>
<dbReference type="GO" id="GO:0004674">
    <property type="term" value="F:protein serine/threonine kinase activity"/>
    <property type="evidence" value="ECO:0007669"/>
    <property type="project" value="TreeGrafter"/>
</dbReference>
<keyword evidence="3" id="KW-0808">Transferase</keyword>
<dbReference type="GO" id="GO:0005524">
    <property type="term" value="F:ATP binding"/>
    <property type="evidence" value="ECO:0007669"/>
    <property type="project" value="InterPro"/>
</dbReference>
<dbReference type="GO" id="GO:0005737">
    <property type="term" value="C:cytoplasm"/>
    <property type="evidence" value="ECO:0007669"/>
    <property type="project" value="TreeGrafter"/>
</dbReference>
<keyword evidence="4" id="KW-1185">Reference proteome</keyword>
<dbReference type="Proteomes" id="UP001174997">
    <property type="component" value="Unassembled WGS sequence"/>
</dbReference>
<dbReference type="InterPro" id="IPR008271">
    <property type="entry name" value="Ser/Thr_kinase_AS"/>
</dbReference>
<dbReference type="PANTHER" id="PTHR44167:SF24">
    <property type="entry name" value="SERINE_THREONINE-PROTEIN KINASE CHK2"/>
    <property type="match status" value="1"/>
</dbReference>
<organism evidence="3 4">
    <name type="scientific">Cercophora samala</name>
    <dbReference type="NCBI Taxonomy" id="330535"/>
    <lineage>
        <taxon>Eukaryota</taxon>
        <taxon>Fungi</taxon>
        <taxon>Dikarya</taxon>
        <taxon>Ascomycota</taxon>
        <taxon>Pezizomycotina</taxon>
        <taxon>Sordariomycetes</taxon>
        <taxon>Sordariomycetidae</taxon>
        <taxon>Sordariales</taxon>
        <taxon>Lasiosphaeriaceae</taxon>
        <taxon>Cercophora</taxon>
    </lineage>
</organism>
<dbReference type="GO" id="GO:0044773">
    <property type="term" value="P:mitotic DNA damage checkpoint signaling"/>
    <property type="evidence" value="ECO:0007669"/>
    <property type="project" value="TreeGrafter"/>
</dbReference>
<dbReference type="Pfam" id="PF25543">
    <property type="entry name" value="zf-CCCH_tandem"/>
    <property type="match status" value="1"/>
</dbReference>
<dbReference type="CDD" id="cd00180">
    <property type="entry name" value="PKc"/>
    <property type="match status" value="1"/>
</dbReference>
<dbReference type="InterPro" id="IPR000719">
    <property type="entry name" value="Prot_kinase_dom"/>
</dbReference>
<dbReference type="InterPro" id="IPR011009">
    <property type="entry name" value="Kinase-like_dom_sf"/>
</dbReference>
<dbReference type="Pfam" id="PF00069">
    <property type="entry name" value="Pkinase"/>
    <property type="match status" value="1"/>
</dbReference>
<accession>A0AA40D8Z9</accession>
<dbReference type="PROSITE" id="PS50011">
    <property type="entry name" value="PROTEIN_KINASE_DOM"/>
    <property type="match status" value="1"/>
</dbReference>
<evidence type="ECO:0000313" key="4">
    <source>
        <dbReference type="Proteomes" id="UP001174997"/>
    </source>
</evidence>
<feature type="domain" description="Protein kinase" evidence="2">
    <location>
        <begin position="55"/>
        <end position="404"/>
    </location>
</feature>
<keyword evidence="3" id="KW-0418">Kinase</keyword>
<comment type="caution">
    <text evidence="3">The sequence shown here is derived from an EMBL/GenBank/DDBJ whole genome shotgun (WGS) entry which is preliminary data.</text>
</comment>
<dbReference type="SMART" id="SM00220">
    <property type="entry name" value="S_TKc"/>
    <property type="match status" value="1"/>
</dbReference>
<protein>
    <submittedName>
        <fullName evidence="3">Kinase-like domain-containing protein</fullName>
    </submittedName>
</protein>
<dbReference type="InterPro" id="IPR057654">
    <property type="entry name" value="Znf-CCCH_tandem"/>
</dbReference>
<sequence length="630" mass="70852">MADFNATDRIWVSQIGYLNGILIDWSRQGYTTGRHVDFRSNGLPPGIECHEKLSVSTIDNKEKGNSSVDRVNILGISLAMKTYKYGTKEYRDEVLAEISILRRLRHHHIIEYVGSMTHPNTVFSALFWPVAPCALDDFFRAIDVLAVAVSEGNLSGFDMIDSIRGPSQQKAASLLREIVAPVNLRVNDILQGAIQRVLGSFGCLAEALSYIHGQRVSHKDIKPSNILIYRNEAIYQQSERNPNGETVKYGIRLTDFDGAIDHFQAQTSIVTHERYTRAYVAPETLQDGRSRRSADIFSMGCVFLEMLALTSMQPHLTVRTGANQAKYFSQQELKREIKRGVFAFHAHDGTLAVLVDKVSKSFATRSSRVRQEIDWLKSIVLSMLGAEPDTRPTADMVVLKLSAVDVLRTDNLDSEDQTLSRYSLFGGCCSRFALDPTESRYLLPGGKAEDYGGAQLTPRIFLERPSPPSLSSDDTADDYEDALTPATNRSLSPATVRPIVRNLIPRNKDRQRIDPPGITFEKWSVKGMKELCQFHYLHPGGCRTVDCKFYHQRRLSDRELDVFRAWKRHFRCVYGGECNNPNCFSGHHCPHMVLNKWTNTATCRQGGPKENGGMCSFPPEMHDIDLNPVS</sequence>
<dbReference type="EMBL" id="JAULSY010000071">
    <property type="protein sequence ID" value="KAK0667494.1"/>
    <property type="molecule type" value="Genomic_DNA"/>
</dbReference>
<dbReference type="SUPFAM" id="SSF56112">
    <property type="entry name" value="Protein kinase-like (PK-like)"/>
    <property type="match status" value="1"/>
</dbReference>
<dbReference type="PANTHER" id="PTHR44167">
    <property type="entry name" value="OVARIAN-SPECIFIC SERINE/THREONINE-PROTEIN KINASE LOK-RELATED"/>
    <property type="match status" value="1"/>
</dbReference>
<dbReference type="AlphaFoldDB" id="A0AA40D8Z9"/>
<dbReference type="Gene3D" id="3.30.200.20">
    <property type="entry name" value="Phosphorylase Kinase, domain 1"/>
    <property type="match status" value="1"/>
</dbReference>
<proteinExistence type="predicted"/>
<reference evidence="3" key="1">
    <citation type="submission" date="2023-06" db="EMBL/GenBank/DDBJ databases">
        <title>Genome-scale phylogeny and comparative genomics of the fungal order Sordariales.</title>
        <authorList>
            <consortium name="Lawrence Berkeley National Laboratory"/>
            <person name="Hensen N."/>
            <person name="Bonometti L."/>
            <person name="Westerberg I."/>
            <person name="Brannstrom I.O."/>
            <person name="Guillou S."/>
            <person name="Cros-Aarteil S."/>
            <person name="Calhoun S."/>
            <person name="Haridas S."/>
            <person name="Kuo A."/>
            <person name="Mondo S."/>
            <person name="Pangilinan J."/>
            <person name="Riley R."/>
            <person name="Labutti K."/>
            <person name="Andreopoulos B."/>
            <person name="Lipzen A."/>
            <person name="Chen C."/>
            <person name="Yanf M."/>
            <person name="Daum C."/>
            <person name="Ng V."/>
            <person name="Clum A."/>
            <person name="Steindorff A."/>
            <person name="Ohm R."/>
            <person name="Martin F."/>
            <person name="Silar P."/>
            <person name="Natvig D."/>
            <person name="Lalanne C."/>
            <person name="Gautier V."/>
            <person name="Ament-Velasquez S.L."/>
            <person name="Kruys A."/>
            <person name="Hutchinson M.I."/>
            <person name="Powell A.J."/>
            <person name="Barry K."/>
            <person name="Miller A.N."/>
            <person name="Grigoriev I.V."/>
            <person name="Debuchy R."/>
            <person name="Gladieux P."/>
            <person name="Thoren M.H."/>
            <person name="Johannesson H."/>
        </authorList>
    </citation>
    <scope>NUCLEOTIDE SEQUENCE</scope>
    <source>
        <strain evidence="3">CBS 307.81</strain>
    </source>
</reference>
<dbReference type="GO" id="GO:0005634">
    <property type="term" value="C:nucleus"/>
    <property type="evidence" value="ECO:0007669"/>
    <property type="project" value="TreeGrafter"/>
</dbReference>
<evidence type="ECO:0000256" key="1">
    <source>
        <dbReference type="SAM" id="MobiDB-lite"/>
    </source>
</evidence>
<gene>
    <name evidence="3" type="ORF">QBC41DRAFT_395953</name>
</gene>
<name>A0AA40D8Z9_9PEZI</name>
<feature type="region of interest" description="Disordered" evidence="1">
    <location>
        <begin position="461"/>
        <end position="480"/>
    </location>
</feature>